<dbReference type="EMBL" id="AGNL01049594">
    <property type="protein sequence ID" value="EJK44510.1"/>
    <property type="molecule type" value="Genomic_DNA"/>
</dbReference>
<proteinExistence type="predicted"/>
<accession>K0QZD8</accession>
<dbReference type="AlphaFoldDB" id="K0QZD8"/>
<keyword evidence="2" id="KW-0472">Membrane</keyword>
<comment type="caution">
    <text evidence="3">The sequence shown here is derived from an EMBL/GenBank/DDBJ whole genome shotgun (WGS) entry which is preliminary data.</text>
</comment>
<keyword evidence="2" id="KW-0812">Transmembrane</keyword>
<feature type="non-terminal residue" evidence="3">
    <location>
        <position position="268"/>
    </location>
</feature>
<organism evidence="3 4">
    <name type="scientific">Thalassiosira oceanica</name>
    <name type="common">Marine diatom</name>
    <dbReference type="NCBI Taxonomy" id="159749"/>
    <lineage>
        <taxon>Eukaryota</taxon>
        <taxon>Sar</taxon>
        <taxon>Stramenopiles</taxon>
        <taxon>Ochrophyta</taxon>
        <taxon>Bacillariophyta</taxon>
        <taxon>Coscinodiscophyceae</taxon>
        <taxon>Thalassiosirophycidae</taxon>
        <taxon>Thalassiosirales</taxon>
        <taxon>Thalassiosiraceae</taxon>
        <taxon>Thalassiosira</taxon>
    </lineage>
</organism>
<keyword evidence="4" id="KW-1185">Reference proteome</keyword>
<sequence>MRQIGRRKTQSNGRSLGFLVLAILLQSVTIIILYERSASETNTHASGGTGANATYTIEVEPPQVKATPGPAANTNGRGPNGMESPGGLILGAAFGYMQDPRETNRKNPRPHVLPTFENIYHFVSLSSLKLSIFDCKFSHPFAHEMKHTTVLHHQLHAIIFHDDFTFNSSFVDEHTVDPYVKFIRVQHPTFDNGEPVISPNDFRFQVFDKFIKENAVTNAEDQSVSVFGVKYGWFMISDLDMFFQRNPFPVIQKYADRGNYTFIGSFDG</sequence>
<dbReference type="Proteomes" id="UP000266841">
    <property type="component" value="Unassembled WGS sequence"/>
</dbReference>
<evidence type="ECO:0000313" key="3">
    <source>
        <dbReference type="EMBL" id="EJK44510.1"/>
    </source>
</evidence>
<feature type="region of interest" description="Disordered" evidence="1">
    <location>
        <begin position="60"/>
        <end position="79"/>
    </location>
</feature>
<keyword evidence="2" id="KW-1133">Transmembrane helix</keyword>
<evidence type="ECO:0000313" key="4">
    <source>
        <dbReference type="Proteomes" id="UP000266841"/>
    </source>
</evidence>
<name>K0QZD8_THAOC</name>
<feature type="transmembrane region" description="Helical" evidence="2">
    <location>
        <begin position="16"/>
        <end position="34"/>
    </location>
</feature>
<protein>
    <submittedName>
        <fullName evidence="3">Uncharacterized protein</fullName>
    </submittedName>
</protein>
<gene>
    <name evidence="3" type="ORF">THAOC_36941</name>
</gene>
<reference evidence="3 4" key="1">
    <citation type="journal article" date="2012" name="Genome Biol.">
        <title>Genome and low-iron response of an oceanic diatom adapted to chronic iron limitation.</title>
        <authorList>
            <person name="Lommer M."/>
            <person name="Specht M."/>
            <person name="Roy A.S."/>
            <person name="Kraemer L."/>
            <person name="Andreson R."/>
            <person name="Gutowska M.A."/>
            <person name="Wolf J."/>
            <person name="Bergner S.V."/>
            <person name="Schilhabel M.B."/>
            <person name="Klostermeier U.C."/>
            <person name="Beiko R.G."/>
            <person name="Rosenstiel P."/>
            <person name="Hippler M."/>
            <person name="Laroche J."/>
        </authorList>
    </citation>
    <scope>NUCLEOTIDE SEQUENCE [LARGE SCALE GENOMIC DNA]</scope>
    <source>
        <strain evidence="3 4">CCMP1005</strain>
    </source>
</reference>
<evidence type="ECO:0000256" key="2">
    <source>
        <dbReference type="SAM" id="Phobius"/>
    </source>
</evidence>
<evidence type="ECO:0000256" key="1">
    <source>
        <dbReference type="SAM" id="MobiDB-lite"/>
    </source>
</evidence>